<evidence type="ECO:0000313" key="3">
    <source>
        <dbReference type="Proteomes" id="UP001066276"/>
    </source>
</evidence>
<keyword evidence="3" id="KW-1185">Reference proteome</keyword>
<evidence type="ECO:0000256" key="1">
    <source>
        <dbReference type="SAM" id="MobiDB-lite"/>
    </source>
</evidence>
<dbReference type="EMBL" id="JANPWB010000012">
    <property type="protein sequence ID" value="KAJ1115523.1"/>
    <property type="molecule type" value="Genomic_DNA"/>
</dbReference>
<sequence>MTKRNDTWQRAQTIKRIFFAHNYVAEFYAQLWAYVYSWYGHICKHAIPWRPAQPPASCCSSLRMRPVTGATPALRRPAAITRVARAHWLDPRVQRAVGGRRGCQSNCDLSREAAGSSRRDPGLRCKRAARQGSAENSDSGCRQEVEAERGQVAGGAWPLSLPGIGSSMPRVP</sequence>
<name>A0AAV7NHC5_PLEWA</name>
<accession>A0AAV7NHC5</accession>
<reference evidence="2" key="1">
    <citation type="journal article" date="2022" name="bioRxiv">
        <title>Sequencing and chromosome-scale assembly of the giantPleurodeles waltlgenome.</title>
        <authorList>
            <person name="Brown T."/>
            <person name="Elewa A."/>
            <person name="Iarovenko S."/>
            <person name="Subramanian E."/>
            <person name="Araus A.J."/>
            <person name="Petzold A."/>
            <person name="Susuki M."/>
            <person name="Suzuki K.-i.T."/>
            <person name="Hayashi T."/>
            <person name="Toyoda A."/>
            <person name="Oliveira C."/>
            <person name="Osipova E."/>
            <person name="Leigh N.D."/>
            <person name="Simon A."/>
            <person name="Yun M.H."/>
        </authorList>
    </citation>
    <scope>NUCLEOTIDE SEQUENCE</scope>
    <source>
        <strain evidence="2">20211129_DDA</strain>
        <tissue evidence="2">Liver</tissue>
    </source>
</reference>
<organism evidence="2 3">
    <name type="scientific">Pleurodeles waltl</name>
    <name type="common">Iberian ribbed newt</name>
    <dbReference type="NCBI Taxonomy" id="8319"/>
    <lineage>
        <taxon>Eukaryota</taxon>
        <taxon>Metazoa</taxon>
        <taxon>Chordata</taxon>
        <taxon>Craniata</taxon>
        <taxon>Vertebrata</taxon>
        <taxon>Euteleostomi</taxon>
        <taxon>Amphibia</taxon>
        <taxon>Batrachia</taxon>
        <taxon>Caudata</taxon>
        <taxon>Salamandroidea</taxon>
        <taxon>Salamandridae</taxon>
        <taxon>Pleurodelinae</taxon>
        <taxon>Pleurodeles</taxon>
    </lineage>
</organism>
<proteinExistence type="predicted"/>
<protein>
    <submittedName>
        <fullName evidence="2">Uncharacterized protein</fullName>
    </submittedName>
</protein>
<feature type="region of interest" description="Disordered" evidence="1">
    <location>
        <begin position="110"/>
        <end position="172"/>
    </location>
</feature>
<evidence type="ECO:0000313" key="2">
    <source>
        <dbReference type="EMBL" id="KAJ1115523.1"/>
    </source>
</evidence>
<gene>
    <name evidence="2" type="ORF">NDU88_003747</name>
</gene>
<dbReference type="AlphaFoldDB" id="A0AAV7NHC5"/>
<comment type="caution">
    <text evidence="2">The sequence shown here is derived from an EMBL/GenBank/DDBJ whole genome shotgun (WGS) entry which is preliminary data.</text>
</comment>
<dbReference type="Proteomes" id="UP001066276">
    <property type="component" value="Chromosome 8"/>
</dbReference>